<dbReference type="EMBL" id="JACCCV010000002">
    <property type="protein sequence ID" value="NYF53293.1"/>
    <property type="molecule type" value="Genomic_DNA"/>
</dbReference>
<dbReference type="Gene3D" id="1.25.40.10">
    <property type="entry name" value="Tetratricopeptide repeat domain"/>
    <property type="match status" value="1"/>
</dbReference>
<keyword evidence="1" id="KW-0812">Transmembrane</keyword>
<keyword evidence="2" id="KW-0378">Hydrolase</keyword>
<evidence type="ECO:0000256" key="1">
    <source>
        <dbReference type="SAM" id="Phobius"/>
    </source>
</evidence>
<dbReference type="InterPro" id="IPR011990">
    <property type="entry name" value="TPR-like_helical_dom_sf"/>
</dbReference>
<name>A0A7Y9T3V7_9BACT</name>
<dbReference type="SMART" id="SM00028">
    <property type="entry name" value="TPR"/>
    <property type="match status" value="2"/>
</dbReference>
<reference evidence="2 3" key="1">
    <citation type="submission" date="2020-07" db="EMBL/GenBank/DDBJ databases">
        <title>Genomic Encyclopedia of Type Strains, Phase IV (KMG-V): Genome sequencing to study the core and pangenomes of soil and plant-associated prokaryotes.</title>
        <authorList>
            <person name="Whitman W."/>
        </authorList>
    </citation>
    <scope>NUCLEOTIDE SEQUENCE [LARGE SCALE GENOMIC DNA]</scope>
    <source>
        <strain evidence="2 3">M8UP30</strain>
    </source>
</reference>
<proteinExistence type="predicted"/>
<organism evidence="2 3">
    <name type="scientific">Tunturiibacter lichenicola</name>
    <dbReference type="NCBI Taxonomy" id="2051959"/>
    <lineage>
        <taxon>Bacteria</taxon>
        <taxon>Pseudomonadati</taxon>
        <taxon>Acidobacteriota</taxon>
        <taxon>Terriglobia</taxon>
        <taxon>Terriglobales</taxon>
        <taxon>Acidobacteriaceae</taxon>
        <taxon>Tunturiibacter</taxon>
    </lineage>
</organism>
<feature type="transmembrane region" description="Helical" evidence="1">
    <location>
        <begin position="21"/>
        <end position="42"/>
    </location>
</feature>
<keyword evidence="1" id="KW-0472">Membrane</keyword>
<keyword evidence="2" id="KW-0645">Protease</keyword>
<accession>A0A7Y9T3V7</accession>
<protein>
    <submittedName>
        <fullName evidence="2">Putative Zn-dependent protease</fullName>
    </submittedName>
</protein>
<evidence type="ECO:0000313" key="2">
    <source>
        <dbReference type="EMBL" id="NYF53293.1"/>
    </source>
</evidence>
<dbReference type="Pfam" id="PF14559">
    <property type="entry name" value="TPR_19"/>
    <property type="match status" value="1"/>
</dbReference>
<dbReference type="SUPFAM" id="SSF48452">
    <property type="entry name" value="TPR-like"/>
    <property type="match status" value="1"/>
</dbReference>
<gene>
    <name evidence="2" type="ORF">HDF12_003692</name>
</gene>
<sequence>MMTLQTEDYSSLKRKLILRDTLTFLSLLLVTIVLFLLTFFLFRSFTTHREELAQRWSARGQTAINAGHPDQAIVALRTALSYAPGQRSCELLLAQALGDAGHTEESFNYFLGLWETQPGDGFINLSLARLAAKKNEVQPAINYYRASVYGTWEGDGVVRRREVRLELSRYLIAHQDFSSARTELLITGGNAPDDVPLAITLAQLLEQAKAPHDALTYYRKVLAQEPENQIALQSAARLEYDSGHFDEAHRLMEQAMHQQENSPSTHEATTLADKQMLEDSKRILELAPLKKLPDNERVTRILKARALAKKRFDACSTQLSAASGLSTRLQDLTTKWASKDATSSRSALLNDPTQQDATLQLIFDTETQTSKICSAPTGDDALLLQLAQFPKAMEP</sequence>
<evidence type="ECO:0000313" key="3">
    <source>
        <dbReference type="Proteomes" id="UP000534186"/>
    </source>
</evidence>
<keyword evidence="1" id="KW-1133">Transmembrane helix</keyword>
<dbReference type="GO" id="GO:0006508">
    <property type="term" value="P:proteolysis"/>
    <property type="evidence" value="ECO:0007669"/>
    <property type="project" value="UniProtKB-KW"/>
</dbReference>
<dbReference type="AlphaFoldDB" id="A0A7Y9T3V7"/>
<dbReference type="InterPro" id="IPR019734">
    <property type="entry name" value="TPR_rpt"/>
</dbReference>
<dbReference type="Pfam" id="PF13181">
    <property type="entry name" value="TPR_8"/>
    <property type="match status" value="1"/>
</dbReference>
<dbReference type="Proteomes" id="UP000534186">
    <property type="component" value="Unassembled WGS sequence"/>
</dbReference>
<comment type="caution">
    <text evidence="2">The sequence shown here is derived from an EMBL/GenBank/DDBJ whole genome shotgun (WGS) entry which is preliminary data.</text>
</comment>
<dbReference type="GO" id="GO:0008233">
    <property type="term" value="F:peptidase activity"/>
    <property type="evidence" value="ECO:0007669"/>
    <property type="project" value="UniProtKB-KW"/>
</dbReference>